<sequence length="227" mass="24138">MVAQAVRGLGGIGKSTLALRHARARLAVGGGPVWWVTAESAHEVVAGLARLAAVVSPVPASLPLRDAADWAVTWLQGRTGWLVVLDNGEDPAHIAPWLERLDTGQVLVTTRRDVAWPGTSTVPRVDTLRPDASLRVRRDLAGPHGTADDGTWRAVADELGHLPLALQQAGAYLAQTRPAPARYLARLRCASWDGPGTRCRLRNARCPSPSRRWAPTTPAPGTCAAGC</sequence>
<keyword evidence="2" id="KW-1185">Reference proteome</keyword>
<dbReference type="Proteomes" id="UP000194218">
    <property type="component" value="Chromosome"/>
</dbReference>
<evidence type="ECO:0008006" key="3">
    <source>
        <dbReference type="Google" id="ProtNLM"/>
    </source>
</evidence>
<organism evidence="1 2">
    <name type="scientific">Streptomyces marincola</name>
    <dbReference type="NCBI Taxonomy" id="2878388"/>
    <lineage>
        <taxon>Bacteria</taxon>
        <taxon>Bacillati</taxon>
        <taxon>Actinomycetota</taxon>
        <taxon>Actinomycetes</taxon>
        <taxon>Kitasatosporales</taxon>
        <taxon>Streptomycetaceae</taxon>
        <taxon>Streptomyces</taxon>
    </lineage>
</organism>
<dbReference type="AlphaFoldDB" id="A0A1W7CXW3"/>
<dbReference type="Gene3D" id="3.40.50.300">
    <property type="entry name" value="P-loop containing nucleotide triphosphate hydrolases"/>
    <property type="match status" value="1"/>
</dbReference>
<name>A0A1W7CXW3_9ACTN</name>
<dbReference type="EMBL" id="CP021121">
    <property type="protein sequence ID" value="ARQ69653.1"/>
    <property type="molecule type" value="Genomic_DNA"/>
</dbReference>
<dbReference type="InterPro" id="IPR027417">
    <property type="entry name" value="P-loop_NTPase"/>
</dbReference>
<reference evidence="1 2" key="1">
    <citation type="submission" date="2017-05" db="EMBL/GenBank/DDBJ databases">
        <title>Complete genome sequence of Streptomyces sp. SCSIO 03032 revealed the diverse biosynthetic pathways for its bioactive secondary metabolites.</title>
        <authorList>
            <person name="Ma L."/>
            <person name="Zhu Y."/>
            <person name="Zhang W."/>
            <person name="Zhang G."/>
            <person name="Tian X."/>
            <person name="Zhang S."/>
            <person name="Zhang C."/>
        </authorList>
    </citation>
    <scope>NUCLEOTIDE SEQUENCE [LARGE SCALE GENOMIC DNA]</scope>
    <source>
        <strain evidence="1 2">SCSIO 03032</strain>
    </source>
</reference>
<protein>
    <recommendedName>
        <fullName evidence="3">NB-ARC domain-containing protein</fullName>
    </recommendedName>
</protein>
<accession>A0A1W7CXW3</accession>
<gene>
    <name evidence="1" type="ORF">CAG99_12940</name>
</gene>
<proteinExistence type="predicted"/>
<dbReference type="SUPFAM" id="SSF52540">
    <property type="entry name" value="P-loop containing nucleoside triphosphate hydrolases"/>
    <property type="match status" value="1"/>
</dbReference>
<evidence type="ECO:0000313" key="2">
    <source>
        <dbReference type="Proteomes" id="UP000194218"/>
    </source>
</evidence>
<dbReference type="KEGG" id="smao:CAG99_12940"/>
<dbReference type="PRINTS" id="PR00364">
    <property type="entry name" value="DISEASERSIST"/>
</dbReference>
<evidence type="ECO:0000313" key="1">
    <source>
        <dbReference type="EMBL" id="ARQ69653.1"/>
    </source>
</evidence>